<dbReference type="KEGG" id="cmah:C1I91_06075"/>
<dbReference type="RefSeq" id="WP_128212029.1">
    <property type="nucleotide sequence ID" value="NZ_CP025746.1"/>
</dbReference>
<protein>
    <submittedName>
        <fullName evidence="2">Uncharacterized protein</fullName>
    </submittedName>
</protein>
<sequence length="98" mass="11180">MSTKNSKKQAIDSAIGVGAMSQLSRNTKIKNAGETLLIFSLLSAISEIIKFIIFKPIALIIKLFWKLIVFMAKTVYYYIPKISFQLCKKVYRMIKKTV</sequence>
<feature type="transmembrane region" description="Helical" evidence="1">
    <location>
        <begin position="35"/>
        <end position="53"/>
    </location>
</feature>
<evidence type="ECO:0000256" key="1">
    <source>
        <dbReference type="SAM" id="Phobius"/>
    </source>
</evidence>
<evidence type="ECO:0000313" key="3">
    <source>
        <dbReference type="Proteomes" id="UP000286268"/>
    </source>
</evidence>
<keyword evidence="1" id="KW-1133">Transmembrane helix</keyword>
<proteinExistence type="predicted"/>
<evidence type="ECO:0000313" key="2">
    <source>
        <dbReference type="EMBL" id="QAA31247.1"/>
    </source>
</evidence>
<name>A0A3R5QRV2_9CLOT</name>
<keyword evidence="1" id="KW-0812">Transmembrane</keyword>
<feature type="transmembrane region" description="Helical" evidence="1">
    <location>
        <begin position="59"/>
        <end position="79"/>
    </location>
</feature>
<reference evidence="2 3" key="1">
    <citation type="submission" date="2018-01" db="EMBL/GenBank/DDBJ databases">
        <title>Genome Sequencing and Assembly of Anaerobacter polyendosporus strain CT4.</title>
        <authorList>
            <person name="Tachaapaikoon C."/>
            <person name="Sutheeworapong S."/>
            <person name="Jenjaroenpun P."/>
            <person name="Wongsurawat T."/>
            <person name="Nookeaw I."/>
            <person name="Cheawchanlertfa P."/>
            <person name="Kosugi A."/>
            <person name="Cheevadhanarak S."/>
            <person name="Ratanakhanokchai K."/>
        </authorList>
    </citation>
    <scope>NUCLEOTIDE SEQUENCE [LARGE SCALE GENOMIC DNA]</scope>
    <source>
        <strain evidence="2 3">CT4</strain>
    </source>
</reference>
<dbReference type="Proteomes" id="UP000286268">
    <property type="component" value="Chromosome"/>
</dbReference>
<dbReference type="AlphaFoldDB" id="A0A3R5QRV2"/>
<organism evidence="2 3">
    <name type="scientific">Clostridium manihotivorum</name>
    <dbReference type="NCBI Taxonomy" id="2320868"/>
    <lineage>
        <taxon>Bacteria</taxon>
        <taxon>Bacillati</taxon>
        <taxon>Bacillota</taxon>
        <taxon>Clostridia</taxon>
        <taxon>Eubacteriales</taxon>
        <taxon>Clostridiaceae</taxon>
        <taxon>Clostridium</taxon>
    </lineage>
</organism>
<accession>A0A3R5QRV2</accession>
<dbReference type="EMBL" id="CP025746">
    <property type="protein sequence ID" value="QAA31247.1"/>
    <property type="molecule type" value="Genomic_DNA"/>
</dbReference>
<keyword evidence="1" id="KW-0472">Membrane</keyword>
<keyword evidence="3" id="KW-1185">Reference proteome</keyword>
<gene>
    <name evidence="2" type="ORF">C1I91_06075</name>
</gene>